<keyword evidence="6" id="KW-0659">Purine metabolism</keyword>
<organism evidence="11 12">
    <name type="scientific">Rhodococcus aetherivorans</name>
    <dbReference type="NCBI Taxonomy" id="191292"/>
    <lineage>
        <taxon>Bacteria</taxon>
        <taxon>Bacillati</taxon>
        <taxon>Actinomycetota</taxon>
        <taxon>Actinomycetes</taxon>
        <taxon>Mycobacteriales</taxon>
        <taxon>Nocardiaceae</taxon>
        <taxon>Rhodococcus</taxon>
    </lineage>
</organism>
<name>A0AA46SAR4_9NOCA</name>
<dbReference type="GO" id="GO:0005737">
    <property type="term" value="C:cytoplasm"/>
    <property type="evidence" value="ECO:0007669"/>
    <property type="project" value="TreeGrafter"/>
</dbReference>
<evidence type="ECO:0000256" key="1">
    <source>
        <dbReference type="ARBA" id="ARBA00001947"/>
    </source>
</evidence>
<dbReference type="EC" id="3.5.2.5" evidence="5"/>
<dbReference type="GO" id="GO:0004038">
    <property type="term" value="F:allantoinase activity"/>
    <property type="evidence" value="ECO:0007669"/>
    <property type="project" value="UniProtKB-EC"/>
</dbReference>
<dbReference type="InterPro" id="IPR032466">
    <property type="entry name" value="Metal_Hydrolase"/>
</dbReference>
<comment type="subunit">
    <text evidence="4">Homotetramer.</text>
</comment>
<keyword evidence="8 11" id="KW-0378">Hydrolase</keyword>
<reference evidence="11" key="1">
    <citation type="submission" date="2022-09" db="EMBL/GenBank/DDBJ databases">
        <title>The genome sequence of Rhodococcus aetherivorans N1.</title>
        <authorList>
            <person name="Jiang W."/>
        </authorList>
    </citation>
    <scope>NUCLEOTIDE SEQUENCE</scope>
    <source>
        <strain evidence="11">N1</strain>
    </source>
</reference>
<dbReference type="SUPFAM" id="SSF51338">
    <property type="entry name" value="Composite domain of metallo-dependent hydrolases"/>
    <property type="match status" value="1"/>
</dbReference>
<evidence type="ECO:0000256" key="7">
    <source>
        <dbReference type="ARBA" id="ARBA00022723"/>
    </source>
</evidence>
<dbReference type="InterPro" id="IPR017593">
    <property type="entry name" value="Allantoinase"/>
</dbReference>
<evidence type="ECO:0000256" key="4">
    <source>
        <dbReference type="ARBA" id="ARBA00011881"/>
    </source>
</evidence>
<protein>
    <recommendedName>
        <fullName evidence="5">allantoinase</fullName>
        <ecNumber evidence="5">3.5.2.5</ecNumber>
    </recommendedName>
</protein>
<dbReference type="Proteomes" id="UP001163947">
    <property type="component" value="Chromosome"/>
</dbReference>
<dbReference type="GO" id="GO:0006145">
    <property type="term" value="P:purine nucleobase catabolic process"/>
    <property type="evidence" value="ECO:0007669"/>
    <property type="project" value="TreeGrafter"/>
</dbReference>
<dbReference type="InterPro" id="IPR050138">
    <property type="entry name" value="DHOase/Allantoinase_Hydrolase"/>
</dbReference>
<keyword evidence="9" id="KW-0862">Zinc</keyword>
<dbReference type="PANTHER" id="PTHR43668:SF2">
    <property type="entry name" value="ALLANTOINASE"/>
    <property type="match status" value="1"/>
</dbReference>
<accession>A0AA46SAR4</accession>
<evidence type="ECO:0000256" key="6">
    <source>
        <dbReference type="ARBA" id="ARBA00022631"/>
    </source>
</evidence>
<feature type="domain" description="Amidohydrolase-related" evidence="10">
    <location>
        <begin position="53"/>
        <end position="428"/>
    </location>
</feature>
<keyword evidence="7" id="KW-0479">Metal-binding</keyword>
<dbReference type="InterPro" id="IPR006680">
    <property type="entry name" value="Amidohydro-rel"/>
</dbReference>
<dbReference type="GO" id="GO:0050897">
    <property type="term" value="F:cobalt ion binding"/>
    <property type="evidence" value="ECO:0007669"/>
    <property type="project" value="InterPro"/>
</dbReference>
<dbReference type="NCBIfam" id="TIGR03178">
    <property type="entry name" value="allantoinase"/>
    <property type="match status" value="1"/>
</dbReference>
<comment type="cofactor">
    <cofactor evidence="1">
        <name>Zn(2+)</name>
        <dbReference type="ChEBI" id="CHEBI:29105"/>
    </cofactor>
</comment>
<dbReference type="EMBL" id="CP106982">
    <property type="protein sequence ID" value="UYF94698.1"/>
    <property type="molecule type" value="Genomic_DNA"/>
</dbReference>
<dbReference type="InterPro" id="IPR011059">
    <property type="entry name" value="Metal-dep_hydrolase_composite"/>
</dbReference>
<evidence type="ECO:0000256" key="3">
    <source>
        <dbReference type="ARBA" id="ARBA00010368"/>
    </source>
</evidence>
<comment type="similarity">
    <text evidence="3">Belongs to the metallo-dependent hydrolases superfamily. Allantoinase family.</text>
</comment>
<evidence type="ECO:0000256" key="5">
    <source>
        <dbReference type="ARBA" id="ARBA00012863"/>
    </source>
</evidence>
<evidence type="ECO:0000313" key="11">
    <source>
        <dbReference type="EMBL" id="UYF94698.1"/>
    </source>
</evidence>
<evidence type="ECO:0000259" key="10">
    <source>
        <dbReference type="Pfam" id="PF01979"/>
    </source>
</evidence>
<dbReference type="Gene3D" id="3.20.20.140">
    <property type="entry name" value="Metal-dependent hydrolases"/>
    <property type="match status" value="1"/>
</dbReference>
<dbReference type="AlphaFoldDB" id="A0AA46SAR4"/>
<dbReference type="FunFam" id="3.20.20.140:FF:000032">
    <property type="entry name" value="Allantoinase Dal1"/>
    <property type="match status" value="1"/>
</dbReference>
<comment type="pathway">
    <text evidence="2">Nitrogen metabolism; (S)-allantoin degradation; allantoate from (S)-allantoin: step 1/1.</text>
</comment>
<dbReference type="GO" id="GO:0000256">
    <property type="term" value="P:allantoin catabolic process"/>
    <property type="evidence" value="ECO:0007669"/>
    <property type="project" value="InterPro"/>
</dbReference>
<dbReference type="SUPFAM" id="SSF51556">
    <property type="entry name" value="Metallo-dependent hydrolases"/>
    <property type="match status" value="1"/>
</dbReference>
<evidence type="ECO:0000256" key="8">
    <source>
        <dbReference type="ARBA" id="ARBA00022801"/>
    </source>
</evidence>
<dbReference type="RefSeq" id="WP_263508680.1">
    <property type="nucleotide sequence ID" value="NZ_CP106982.1"/>
</dbReference>
<dbReference type="GeneID" id="83619285"/>
<evidence type="ECO:0000256" key="9">
    <source>
        <dbReference type="ARBA" id="ARBA00022833"/>
    </source>
</evidence>
<sequence length="444" mass="47352">MPTVIRTRRAVVGDREHPCSVVLRDGRIAAIGAYDAPAPAGAEEVVLADDEALLPGLVDTHVHINDPGRTEWEGFATATRAAAAGGVTTVVDMPLNSVPATVDVAALEVKKKVAAEQISVDVGFWGGAVPGNLADLEPLWDAGVYGFKCFLAHSGLDEYPPLDRDQMFAAMRTIAGFGGLLIVHAEDGPTLEAQPPAAGRRYAGFLRSRPPAAESRAVAQVLEGARETGCRTHILHLSDAGSLPLIAQAKADGVPVTVETCPHYLSLFSEEILDGATHFKCCPPIREASNREGLWRGLAEGTIDAVVSDHSPCVPELKKFATGDFAEAWGGISSLQLGLPIVWSQARRRGHTLTEVTRWMARGPRDLVGMTDRGEIAIGNVADFCVLAPDDAFVVFSERLHHRNAVTPYAETALAGVVRGTWLGGRPVGRTPNGRLLDRERTNP</sequence>
<dbReference type="Pfam" id="PF01979">
    <property type="entry name" value="Amidohydro_1"/>
    <property type="match status" value="1"/>
</dbReference>
<gene>
    <name evidence="11" type="primary">allB</name>
    <name evidence="11" type="ORF">OCS65_02665</name>
</gene>
<evidence type="ECO:0000256" key="2">
    <source>
        <dbReference type="ARBA" id="ARBA00004968"/>
    </source>
</evidence>
<dbReference type="GO" id="GO:0008270">
    <property type="term" value="F:zinc ion binding"/>
    <property type="evidence" value="ECO:0007669"/>
    <property type="project" value="InterPro"/>
</dbReference>
<dbReference type="PANTHER" id="PTHR43668">
    <property type="entry name" value="ALLANTOINASE"/>
    <property type="match status" value="1"/>
</dbReference>
<evidence type="ECO:0000313" key="12">
    <source>
        <dbReference type="Proteomes" id="UP001163947"/>
    </source>
</evidence>
<proteinExistence type="inferred from homology"/>